<dbReference type="PANTHER" id="PTHR16036">
    <property type="entry name" value="ANKYRIN REPEAT AND ZINC FINGER DOMAIN-CONTAINING PROTEIN 1"/>
    <property type="match status" value="1"/>
</dbReference>
<dbReference type="EMBL" id="CAKXAJ010003526">
    <property type="protein sequence ID" value="CAH2208425.1"/>
    <property type="molecule type" value="Genomic_DNA"/>
</dbReference>
<dbReference type="GO" id="GO:0005737">
    <property type="term" value="C:cytoplasm"/>
    <property type="evidence" value="ECO:0007669"/>
    <property type="project" value="UniProtKB-SubCell"/>
</dbReference>
<keyword evidence="6" id="KW-0255">Endonuclease</keyword>
<comment type="subcellular location">
    <subcellularLocation>
        <location evidence="1">Cytoplasm</location>
    </subcellularLocation>
</comment>
<dbReference type="GO" id="GO:0016787">
    <property type="term" value="F:hydrolase activity"/>
    <property type="evidence" value="ECO:0007669"/>
    <property type="project" value="UniProtKB-KW"/>
</dbReference>
<evidence type="ECO:0000256" key="1">
    <source>
        <dbReference type="ARBA" id="ARBA00004496"/>
    </source>
</evidence>
<keyword evidence="4" id="KW-0540">Nuclease</keyword>
<dbReference type="AlphaFoldDB" id="A0A8S4QD92"/>
<proteinExistence type="inferred from homology"/>
<evidence type="ECO:0000256" key="7">
    <source>
        <dbReference type="ARBA" id="ARBA00022801"/>
    </source>
</evidence>
<dbReference type="PROSITE" id="PS52044">
    <property type="entry name" value="VLRF1"/>
    <property type="match status" value="1"/>
</dbReference>
<dbReference type="Proteomes" id="UP000838756">
    <property type="component" value="Unassembled WGS sequence"/>
</dbReference>
<name>A0A8S4QD92_9NEOP</name>
<evidence type="ECO:0000256" key="2">
    <source>
        <dbReference type="ARBA" id="ARBA00009262"/>
    </source>
</evidence>
<evidence type="ECO:0000256" key="4">
    <source>
        <dbReference type="ARBA" id="ARBA00022722"/>
    </source>
</evidence>
<comment type="caution">
    <text evidence="12">The sequence shown here is derived from an EMBL/GenBank/DDBJ whole genome shotgun (WGS) entry which is preliminary data.</text>
</comment>
<evidence type="ECO:0000256" key="6">
    <source>
        <dbReference type="ARBA" id="ARBA00022759"/>
    </source>
</evidence>
<sequence length="125" mass="14553">MASWIEDLRGCYLILYRASGSLNQSALFGKNSPLTREDPRVRALPFPTRKPTYKEVKRVHETVASVEVYGEILTRIICTYWMLGVLHQRLLIELKTKLYSQKSYSLFCFAIGLNLWFGEKQYPDD</sequence>
<dbReference type="GO" id="GO:0036503">
    <property type="term" value="P:ERAD pathway"/>
    <property type="evidence" value="ECO:0007669"/>
    <property type="project" value="TreeGrafter"/>
</dbReference>
<evidence type="ECO:0000256" key="3">
    <source>
        <dbReference type="ARBA" id="ARBA00022490"/>
    </source>
</evidence>
<dbReference type="PANTHER" id="PTHR16036:SF2">
    <property type="entry name" value="TRNA ENDONUCLEASE ANKZF1"/>
    <property type="match status" value="1"/>
</dbReference>
<dbReference type="InterPro" id="IPR047139">
    <property type="entry name" value="ANKZ1/VMS1"/>
</dbReference>
<keyword evidence="8" id="KW-0040">ANK repeat</keyword>
<evidence type="ECO:0000313" key="12">
    <source>
        <dbReference type="EMBL" id="CAH2208425.1"/>
    </source>
</evidence>
<feature type="domain" description="VLRF1" evidence="11">
    <location>
        <begin position="1"/>
        <end position="66"/>
    </location>
</feature>
<comment type="domain">
    <text evidence="10">The VLRF1 domain mediates binding to the 60S ribosomal subunit.</text>
</comment>
<organism evidence="12 13">
    <name type="scientific">Pararge aegeria aegeria</name>
    <dbReference type="NCBI Taxonomy" id="348720"/>
    <lineage>
        <taxon>Eukaryota</taxon>
        <taxon>Metazoa</taxon>
        <taxon>Ecdysozoa</taxon>
        <taxon>Arthropoda</taxon>
        <taxon>Hexapoda</taxon>
        <taxon>Insecta</taxon>
        <taxon>Pterygota</taxon>
        <taxon>Neoptera</taxon>
        <taxon>Endopterygota</taxon>
        <taxon>Lepidoptera</taxon>
        <taxon>Glossata</taxon>
        <taxon>Ditrysia</taxon>
        <taxon>Papilionoidea</taxon>
        <taxon>Nymphalidae</taxon>
        <taxon>Satyrinae</taxon>
        <taxon>Satyrini</taxon>
        <taxon>Parargina</taxon>
        <taxon>Pararge</taxon>
    </lineage>
</organism>
<dbReference type="GO" id="GO:0004519">
    <property type="term" value="F:endonuclease activity"/>
    <property type="evidence" value="ECO:0007669"/>
    <property type="project" value="UniProtKB-KW"/>
</dbReference>
<reference evidence="12" key="1">
    <citation type="submission" date="2022-03" db="EMBL/GenBank/DDBJ databases">
        <authorList>
            <person name="Lindestad O."/>
        </authorList>
    </citation>
    <scope>NUCLEOTIDE SEQUENCE</scope>
</reference>
<keyword evidence="7" id="KW-0378">Hydrolase</keyword>
<evidence type="ECO:0000256" key="8">
    <source>
        <dbReference type="ARBA" id="ARBA00023043"/>
    </source>
</evidence>
<protein>
    <submittedName>
        <fullName evidence="12">Jg2294 protein</fullName>
    </submittedName>
</protein>
<keyword evidence="13" id="KW-1185">Reference proteome</keyword>
<accession>A0A8S4QD92</accession>
<comment type="similarity">
    <text evidence="2 10">Belongs to the ANKZF1/VMS1 family.</text>
</comment>
<keyword evidence="9" id="KW-0175">Coiled coil</keyword>
<evidence type="ECO:0000256" key="5">
    <source>
        <dbReference type="ARBA" id="ARBA00022737"/>
    </source>
</evidence>
<comment type="caution">
    <text evidence="10">Lacks conserved residue(s) required for the propagation of feature annotation.</text>
</comment>
<keyword evidence="3 10" id="KW-0963">Cytoplasm</keyword>
<keyword evidence="5" id="KW-0677">Repeat</keyword>
<evidence type="ECO:0000259" key="11">
    <source>
        <dbReference type="PROSITE" id="PS52044"/>
    </source>
</evidence>
<dbReference type="OrthoDB" id="429841at2759"/>
<evidence type="ECO:0000256" key="9">
    <source>
        <dbReference type="ARBA" id="ARBA00023054"/>
    </source>
</evidence>
<dbReference type="Pfam" id="PF18826">
    <property type="entry name" value="bVLRF1"/>
    <property type="match status" value="1"/>
</dbReference>
<gene>
    <name evidence="12" type="primary">jg2294</name>
    <name evidence="12" type="ORF">PAEG_LOCUS1041</name>
</gene>
<dbReference type="InterPro" id="IPR041175">
    <property type="entry name" value="VLRF1/Vms1"/>
</dbReference>
<evidence type="ECO:0000313" key="13">
    <source>
        <dbReference type="Proteomes" id="UP000838756"/>
    </source>
</evidence>
<evidence type="ECO:0000256" key="10">
    <source>
        <dbReference type="PROSITE-ProRule" id="PRU01389"/>
    </source>
</evidence>